<organism evidence="3 4">
    <name type="scientific">Candidatus Chryseopegocella kryptomonas</name>
    <dbReference type="NCBI Taxonomy" id="1633643"/>
    <lineage>
        <taxon>Bacteria</taxon>
        <taxon>Pseudomonadati</taxon>
        <taxon>Candidatus Kryptoniota</taxon>
        <taxon>Candidatus Chryseopegocella</taxon>
    </lineage>
</organism>
<dbReference type="InterPro" id="IPR051829">
    <property type="entry name" value="Multiheme_Cytochr_ET"/>
</dbReference>
<dbReference type="AlphaFoldDB" id="A0A0P1MU75"/>
<reference evidence="4" key="1">
    <citation type="submission" date="2015-11" db="EMBL/GenBank/DDBJ databases">
        <authorList>
            <person name="Varghese N."/>
        </authorList>
    </citation>
    <scope>NUCLEOTIDE SEQUENCE [LARGE SCALE GENOMIC DNA]</scope>
    <source>
        <strain evidence="4">JGI-23</strain>
    </source>
</reference>
<dbReference type="Gene3D" id="3.90.10.10">
    <property type="entry name" value="Cytochrome C3"/>
    <property type="match status" value="7"/>
</dbReference>
<protein>
    <submittedName>
        <fullName evidence="3">Cytochrome c7</fullName>
    </submittedName>
</protein>
<dbReference type="SUPFAM" id="SSF48695">
    <property type="entry name" value="Multiheme cytochromes"/>
    <property type="match status" value="2"/>
</dbReference>
<evidence type="ECO:0000256" key="2">
    <source>
        <dbReference type="SAM" id="SignalP"/>
    </source>
</evidence>
<sequence>MLVRLILLFILFQSFAYSQNSPHGKINFPCSDCHTTETWKVDLNKIKFNHDKTGFKLLGQHSRIKCNDCHQKLIFSKTPTQCVACHYDFHKSTLGLQCQRCHNFDTWKIPDFREKHNQTRFALAFAHKNLDCSSCHKSLAEFSSLPVECYGCHKKNYENVSFPNHALAKFSLNCVECHPVNALTWKNINFVHPDQPLKLDGKHAMTDCYKCHNGIFAGTPADCFSCHQHNFVNAKNPNHVNSGINHECSSCHTTNSWKPSTFDHNKTSFKLTGAHLTVECSSCHKGTLTGTPTDCYSCHQNNFASTTNPDHKLLGFPTNCEQCHTTNGWRPATFDHNKTNFALTGKHTAVQCQDCHKSTYKGTPTDCYSCHQNNFASTTNPDHKLLGFPTNCEQCHTTNGWRPATFDHNKTNFALTGKHTAVQCQDCHKSTYKGTPTDCYSCHQNNYANALIPVHTVGYPYNCEMCHTTSGWRPSSFNHDAQYFKIYSGKHSFSKGRWKLCADCHLSAPNSFNEFSCTTKCHNNRTKIDNEHKNVSGYIYDNNACYSCHRNV</sequence>
<feature type="chain" id="PRO_5006067753" evidence="2">
    <location>
        <begin position="17"/>
        <end position="552"/>
    </location>
</feature>
<evidence type="ECO:0000313" key="4">
    <source>
        <dbReference type="Proteomes" id="UP000199197"/>
    </source>
</evidence>
<dbReference type="OrthoDB" id="9814800at2"/>
<feature type="signal peptide" evidence="2">
    <location>
        <begin position="1"/>
        <end position="16"/>
    </location>
</feature>
<keyword evidence="1 2" id="KW-0732">Signal</keyword>
<evidence type="ECO:0000313" key="3">
    <source>
        <dbReference type="EMBL" id="CUS98996.1"/>
    </source>
</evidence>
<dbReference type="Proteomes" id="UP000199197">
    <property type="component" value="Unassembled WGS sequence"/>
</dbReference>
<proteinExistence type="predicted"/>
<gene>
    <name evidence="3" type="ORF">JGI23_00581</name>
</gene>
<dbReference type="PANTHER" id="PTHR35038">
    <property type="entry name" value="DISSIMILATORY SULFITE REDUCTASE SIRA"/>
    <property type="match status" value="1"/>
</dbReference>
<keyword evidence="4" id="KW-1185">Reference proteome</keyword>
<dbReference type="InterPro" id="IPR036280">
    <property type="entry name" value="Multihaem_cyt_sf"/>
</dbReference>
<evidence type="ECO:0000256" key="1">
    <source>
        <dbReference type="ARBA" id="ARBA00022729"/>
    </source>
</evidence>
<name>A0A0P1MU75_9BACT</name>
<dbReference type="RefSeq" id="WP_092348196.1">
    <property type="nucleotide sequence ID" value="NZ_CZVW01000005.1"/>
</dbReference>
<accession>A0A0P1MU75</accession>
<dbReference type="EMBL" id="CZVW01000005">
    <property type="protein sequence ID" value="CUS98996.1"/>
    <property type="molecule type" value="Genomic_DNA"/>
</dbReference>